<organism evidence="2">
    <name type="scientific">Octopus bimaculoides</name>
    <name type="common">California two-spotted octopus</name>
    <dbReference type="NCBI Taxonomy" id="37653"/>
    <lineage>
        <taxon>Eukaryota</taxon>
        <taxon>Metazoa</taxon>
        <taxon>Spiralia</taxon>
        <taxon>Lophotrochozoa</taxon>
        <taxon>Mollusca</taxon>
        <taxon>Cephalopoda</taxon>
        <taxon>Coleoidea</taxon>
        <taxon>Octopodiformes</taxon>
        <taxon>Octopoda</taxon>
        <taxon>Incirrata</taxon>
        <taxon>Octopodidae</taxon>
        <taxon>Octopus</taxon>
    </lineage>
</organism>
<accession>A0A0L8GN35</accession>
<proteinExistence type="predicted"/>
<name>A0A0L8GN35_OCTBM</name>
<feature type="domain" description="PiggyBac transposable element-derived protein 4 C-terminal zinc-finger" evidence="1">
    <location>
        <begin position="25"/>
        <end position="65"/>
    </location>
</feature>
<reference evidence="2" key="1">
    <citation type="submission" date="2015-07" db="EMBL/GenBank/DDBJ databases">
        <title>MeaNS - Measles Nucleotide Surveillance Program.</title>
        <authorList>
            <person name="Tran T."/>
            <person name="Druce J."/>
        </authorList>
    </citation>
    <scope>NUCLEOTIDE SEQUENCE</scope>
    <source>
        <strain evidence="2">UCB-OBI-ISO-001</strain>
        <tissue evidence="2">Gonad</tissue>
    </source>
</reference>
<dbReference type="InterPro" id="IPR032718">
    <property type="entry name" value="PGBD4_Znf_C"/>
</dbReference>
<evidence type="ECO:0000259" key="1">
    <source>
        <dbReference type="Pfam" id="PF13842"/>
    </source>
</evidence>
<dbReference type="AlphaFoldDB" id="A0A0L8GN35"/>
<sequence length="70" mass="8016">MWNYKMYTGEDRLDLPASTLASTDKTNASNRCTVCKVKGKHEKSRKHCSQCDMPLCAAPCFELYHIKVNF</sequence>
<evidence type="ECO:0000313" key="2">
    <source>
        <dbReference type="EMBL" id="KOF78264.1"/>
    </source>
</evidence>
<dbReference type="Pfam" id="PF13842">
    <property type="entry name" value="zf-Tnp_2"/>
    <property type="match status" value="1"/>
</dbReference>
<dbReference type="EMBL" id="KQ421147">
    <property type="protein sequence ID" value="KOF78264.1"/>
    <property type="molecule type" value="Genomic_DNA"/>
</dbReference>
<protein>
    <recommendedName>
        <fullName evidence="1">PiggyBac transposable element-derived protein 4 C-terminal zinc-finger domain-containing protein</fullName>
    </recommendedName>
</protein>
<gene>
    <name evidence="2" type="ORF">OCBIM_22031050mg</name>
</gene>